<dbReference type="STRING" id="655353.SAMN04488056_106133"/>
<evidence type="ECO:0000313" key="4">
    <source>
        <dbReference type="EMBL" id="SFO45447.1"/>
    </source>
</evidence>
<feature type="domain" description="Phage terminase large subunit GpA ATPase" evidence="2">
    <location>
        <begin position="47"/>
        <end position="299"/>
    </location>
</feature>
<dbReference type="Pfam" id="PF05876">
    <property type="entry name" value="GpA_ATPase"/>
    <property type="match status" value="1"/>
</dbReference>
<sequence>MAWFAGAEKLIFGELASGIRPTLPVRFPEWIEQNIVLIDGDHAGQLWSRSNAPYLIEPAECLSVEHPCNVVTIRKSQQTGASILALSWALYIADQTPANTLFAVPSIDALKDMSDQKFRPLIDAWENQIGRQVIKPMTSRSDEGSSKFLKKFPGGYIKFANANSAMDLSSKTVKYGIKDEVSKWQDISGEDDPETLFFGRFTAFRRAKTYKIFQLSTPELDAGEEGGKGVGHCRIDRAFLASDQRFWYIQCPECGEWFYQHFDGLVIDERSPHKSKYECPHCGHHVSEAERVKGVKAGHYRAHRGNEGREPGFHMDAFVSLMMSYEAIAQDYLDSEKGGSKGPKGFKNLVLGLPFAMKGNAPEWKRLMERSQHYPENQIPRGGLILVAGADVQHKGIWVIIKAFGRGKQSWTISARWLDGDTTDANEGAWKKLARVYEEEFPDVNGCLRPIEMMCVDAGDGGRAGAVYTWCGARLKAQAIHGVDGWGKPPVGPEKPVTYDYQGRRVKDGATLRAVGTWDLKATFYDNLHKEGVVSGASEDPPGYCHHGDFLPDWYYKQITSEYLKDVVVSGIPKQKWQPVGDNHLLDCEIYAVASAEILQISLFEDHNWHYLEKQYGLLGEVGAQQELFAPEPVKALIKPELDSEPDPQPEGNSPDNGLLSAGDDWLGQNDDWLG</sequence>
<dbReference type="InterPro" id="IPR046453">
    <property type="entry name" value="GpA_ATPase"/>
</dbReference>
<evidence type="ECO:0000259" key="3">
    <source>
        <dbReference type="Pfam" id="PF20454"/>
    </source>
</evidence>
<name>A0A1I5HB67_9HYPH</name>
<gene>
    <name evidence="4" type="ORF">SAMN04488056_106133</name>
</gene>
<dbReference type="Pfam" id="PF20454">
    <property type="entry name" value="GpA_nuclease"/>
    <property type="match status" value="1"/>
</dbReference>
<proteinExistence type="predicted"/>
<feature type="region of interest" description="Disordered" evidence="1">
    <location>
        <begin position="640"/>
        <end position="675"/>
    </location>
</feature>
<dbReference type="InterPro" id="IPR046454">
    <property type="entry name" value="GpA_endonuclease"/>
</dbReference>
<evidence type="ECO:0000256" key="1">
    <source>
        <dbReference type="SAM" id="MobiDB-lite"/>
    </source>
</evidence>
<dbReference type="Proteomes" id="UP000199236">
    <property type="component" value="Unassembled WGS sequence"/>
</dbReference>
<dbReference type="GO" id="GO:0004519">
    <property type="term" value="F:endonuclease activity"/>
    <property type="evidence" value="ECO:0007669"/>
    <property type="project" value="InterPro"/>
</dbReference>
<dbReference type="InterPro" id="IPR027417">
    <property type="entry name" value="P-loop_NTPase"/>
</dbReference>
<accession>A0A1I5HB67</accession>
<dbReference type="OrthoDB" id="5181253at2"/>
<evidence type="ECO:0000259" key="2">
    <source>
        <dbReference type="Pfam" id="PF05876"/>
    </source>
</evidence>
<dbReference type="AlphaFoldDB" id="A0A1I5HB67"/>
<dbReference type="RefSeq" id="WP_090072955.1">
    <property type="nucleotide sequence ID" value="NZ_FOVR01000006.1"/>
</dbReference>
<protein>
    <submittedName>
        <fullName evidence="4">Phage terminase, large subunit GpA</fullName>
    </submittedName>
</protein>
<evidence type="ECO:0000313" key="5">
    <source>
        <dbReference type="Proteomes" id="UP000199236"/>
    </source>
</evidence>
<organism evidence="4 5">
    <name type="scientific">Cohaesibacter marisflavi</name>
    <dbReference type="NCBI Taxonomy" id="655353"/>
    <lineage>
        <taxon>Bacteria</taxon>
        <taxon>Pseudomonadati</taxon>
        <taxon>Pseudomonadota</taxon>
        <taxon>Alphaproteobacteria</taxon>
        <taxon>Hyphomicrobiales</taxon>
        <taxon>Cohaesibacteraceae</taxon>
    </lineage>
</organism>
<keyword evidence="5" id="KW-1185">Reference proteome</keyword>
<dbReference type="GO" id="GO:0016887">
    <property type="term" value="F:ATP hydrolysis activity"/>
    <property type="evidence" value="ECO:0007669"/>
    <property type="project" value="InterPro"/>
</dbReference>
<dbReference type="Gene3D" id="3.40.50.300">
    <property type="entry name" value="P-loop containing nucleotide triphosphate hydrolases"/>
    <property type="match status" value="1"/>
</dbReference>
<reference evidence="4 5" key="1">
    <citation type="submission" date="2016-10" db="EMBL/GenBank/DDBJ databases">
        <authorList>
            <person name="de Groot N.N."/>
        </authorList>
    </citation>
    <scope>NUCLEOTIDE SEQUENCE [LARGE SCALE GENOMIC DNA]</scope>
    <source>
        <strain evidence="4 5">CGMCC 1.9157</strain>
    </source>
</reference>
<feature type="domain" description="Terminase large subunit GpA endonuclease" evidence="3">
    <location>
        <begin position="311"/>
        <end position="609"/>
    </location>
</feature>
<dbReference type="EMBL" id="FOVR01000006">
    <property type="protein sequence ID" value="SFO45447.1"/>
    <property type="molecule type" value="Genomic_DNA"/>
</dbReference>